<evidence type="ECO:0000313" key="3">
    <source>
        <dbReference type="Proteomes" id="UP000183952"/>
    </source>
</evidence>
<dbReference type="RefSeq" id="WP_072903082.1">
    <property type="nucleotide sequence ID" value="NZ_FRAD01000007.1"/>
</dbReference>
<keyword evidence="1" id="KW-0472">Membrane</keyword>
<evidence type="ECO:0008006" key="4">
    <source>
        <dbReference type="Google" id="ProtNLM"/>
    </source>
</evidence>
<organism evidence="2 3">
    <name type="scientific">Hathewaya proteolytica DSM 3090</name>
    <dbReference type="NCBI Taxonomy" id="1121331"/>
    <lineage>
        <taxon>Bacteria</taxon>
        <taxon>Bacillati</taxon>
        <taxon>Bacillota</taxon>
        <taxon>Clostridia</taxon>
        <taxon>Eubacteriales</taxon>
        <taxon>Clostridiaceae</taxon>
        <taxon>Hathewaya</taxon>
    </lineage>
</organism>
<dbReference type="Proteomes" id="UP000183952">
    <property type="component" value="Unassembled WGS sequence"/>
</dbReference>
<dbReference type="OrthoDB" id="9828094at2"/>
<dbReference type="EMBL" id="FRAD01000007">
    <property type="protein sequence ID" value="SHJ82628.1"/>
    <property type="molecule type" value="Genomic_DNA"/>
</dbReference>
<reference evidence="2 3" key="1">
    <citation type="submission" date="2016-11" db="EMBL/GenBank/DDBJ databases">
        <authorList>
            <person name="Jaros S."/>
            <person name="Januszkiewicz K."/>
            <person name="Wedrychowicz H."/>
        </authorList>
    </citation>
    <scope>NUCLEOTIDE SEQUENCE [LARGE SCALE GENOMIC DNA]</scope>
    <source>
        <strain evidence="2 3">DSM 3090</strain>
    </source>
</reference>
<dbReference type="STRING" id="1121331.SAMN02745248_01050"/>
<dbReference type="AlphaFoldDB" id="A0A1M6MGQ7"/>
<feature type="transmembrane region" description="Helical" evidence="1">
    <location>
        <begin position="7"/>
        <end position="26"/>
    </location>
</feature>
<evidence type="ECO:0000256" key="1">
    <source>
        <dbReference type="SAM" id="Phobius"/>
    </source>
</evidence>
<evidence type="ECO:0000313" key="2">
    <source>
        <dbReference type="EMBL" id="SHJ82628.1"/>
    </source>
</evidence>
<proteinExistence type="predicted"/>
<keyword evidence="3" id="KW-1185">Reference proteome</keyword>
<dbReference type="SUPFAM" id="SSF82171">
    <property type="entry name" value="DPP6 N-terminal domain-like"/>
    <property type="match status" value="1"/>
</dbReference>
<keyword evidence="1" id="KW-1133">Transmembrane helix</keyword>
<dbReference type="PROSITE" id="PS51257">
    <property type="entry name" value="PROKAR_LIPOPROTEIN"/>
    <property type="match status" value="1"/>
</dbReference>
<gene>
    <name evidence="2" type="ORF">SAMN02745248_01050</name>
</gene>
<accession>A0A1M6MGQ7</accession>
<name>A0A1M6MGQ7_9CLOT</name>
<sequence>MRKVKRTGLVSIILSSLFVMSTFFVGCNNDDKGKEIGDNTLIAVKKSDKEDSKKDVYISYDGKGFRKVIEAINLEDGTGAIQYFPQSGVMLYQDNSNSVYMVEKDSQKMKVASNPVQTIINNKKHVISMDKEGNLYYKAYNKQSEKIADNVTTARIADESSKILYTTKDNNLYLHDENKQKVKVAEGVKKFSFTDSQDTIFITKEDNNIYTCKLGADGKQELIGETEKYMFLTMDKNNNVYYFKDIEKVGEVYFADYYLKKPGSKEVKIIEKANSSQYDFQVINNIIYYKDKNDSLHSIGKDGKDIKELGKNVKNYTVDDQNNVAYLDKDDILNTIKEDKTIEKMDAKDKLYTMVEGQLYLVGADKTLTVGKTVISNNVEEIQISGNNLSYYTTDKKLYIWDAKNSKSNKVIDDITVYDEVFYGGNLLYTKEQ</sequence>
<protein>
    <recommendedName>
        <fullName evidence="4">DUF5050 domain-containing protein</fullName>
    </recommendedName>
</protein>
<keyword evidence="1" id="KW-0812">Transmembrane</keyword>